<dbReference type="EMBL" id="KN838846">
    <property type="protein sequence ID" value="KIJ93397.1"/>
    <property type="molecule type" value="Genomic_DNA"/>
</dbReference>
<dbReference type="HOGENOM" id="CLU_002498_0_1_1"/>
<accession>A0A0C9XAW2</accession>
<dbReference type="AlphaFoldDB" id="A0A0C9XAW2"/>
<dbReference type="Proteomes" id="UP000054477">
    <property type="component" value="Unassembled WGS sequence"/>
</dbReference>
<dbReference type="STRING" id="1095629.A0A0C9XAW2"/>
<evidence type="ECO:0000313" key="2">
    <source>
        <dbReference type="EMBL" id="KIJ93397.1"/>
    </source>
</evidence>
<reference evidence="2 3" key="1">
    <citation type="submission" date="2014-04" db="EMBL/GenBank/DDBJ databases">
        <authorList>
            <consortium name="DOE Joint Genome Institute"/>
            <person name="Kuo A."/>
            <person name="Kohler A."/>
            <person name="Nagy L.G."/>
            <person name="Floudas D."/>
            <person name="Copeland A."/>
            <person name="Barry K.W."/>
            <person name="Cichocki N."/>
            <person name="Veneault-Fourrey C."/>
            <person name="LaButti K."/>
            <person name="Lindquist E.A."/>
            <person name="Lipzen A."/>
            <person name="Lundell T."/>
            <person name="Morin E."/>
            <person name="Murat C."/>
            <person name="Sun H."/>
            <person name="Tunlid A."/>
            <person name="Henrissat B."/>
            <person name="Grigoriev I.V."/>
            <person name="Hibbett D.S."/>
            <person name="Martin F."/>
            <person name="Nordberg H.P."/>
            <person name="Cantor M.N."/>
            <person name="Hua S.X."/>
        </authorList>
    </citation>
    <scope>NUCLEOTIDE SEQUENCE [LARGE SCALE GENOMIC DNA]</scope>
    <source>
        <strain evidence="2 3">LaAM-08-1</strain>
    </source>
</reference>
<feature type="region of interest" description="Disordered" evidence="1">
    <location>
        <begin position="479"/>
        <end position="512"/>
    </location>
</feature>
<organism evidence="2 3">
    <name type="scientific">Laccaria amethystina LaAM-08-1</name>
    <dbReference type="NCBI Taxonomy" id="1095629"/>
    <lineage>
        <taxon>Eukaryota</taxon>
        <taxon>Fungi</taxon>
        <taxon>Dikarya</taxon>
        <taxon>Basidiomycota</taxon>
        <taxon>Agaricomycotina</taxon>
        <taxon>Agaricomycetes</taxon>
        <taxon>Agaricomycetidae</taxon>
        <taxon>Agaricales</taxon>
        <taxon>Agaricineae</taxon>
        <taxon>Hydnangiaceae</taxon>
        <taxon>Laccaria</taxon>
    </lineage>
</organism>
<evidence type="ECO:0000313" key="3">
    <source>
        <dbReference type="Proteomes" id="UP000054477"/>
    </source>
</evidence>
<gene>
    <name evidence="2" type="ORF">K443DRAFT_135058</name>
</gene>
<feature type="region of interest" description="Disordered" evidence="1">
    <location>
        <begin position="589"/>
        <end position="610"/>
    </location>
</feature>
<dbReference type="Pfam" id="PF18759">
    <property type="entry name" value="Plavaka"/>
    <property type="match status" value="1"/>
</dbReference>
<sequence length="956" mass="111009">MSRLQHHQLFFQNSWKTCQFLDNIEDTPPYITKSNSYGVFRSYPSSRPSFTPDELFTLNGVSDSPNFPPDAHASQARPWWSSLSFTKDFFAPFRNASIFWILNWHYNGSNLKSLSQLNTLIEDVILQPDFKQEDFVGFSASREAERLDNYAENPESPFSPKDGWIETSVSISVPADNVKHPSVNAAPKYEVPGLFYRPLVETIKSSFQEPSAEHFNLFPFEEYWLGDAFQDWYVRKFRKSATAEVITHCRRELMQAIWRTLLGVEFMVAYIHGIVMECADGIMRRFFPRFFFYGADYPEKTILACIKYLGNYPCPRCLISKADISKLGTKHDRKLRDLKERVDDEIQQSKIRLVQDWIYKGRSGIVSAAVQRILGPKSLIPTHNAFSERLLEYGFQFYRMFVPDLLHEFELGVWKATFTHLMCILYAYGDNTIQELNRRFPRDVAWSCKTSVTHRVDFTITGPLYNKIRSHSSKVQIHKEAARGRRKAAATAKKPPNKMGQTPTSQKKTKARSFKKRYFNLDTYKLHSLGDYVKAIKRFGTTDNTSTQTGELEHRRPKRFYPRVHKGKHVKGISVHQRRERILHKIKLRNSETGNSQEKLRNNHKNSAPTIPFEEAEDLPFTNPQLHHHMSSDTRHKVDIVRWNFIPKLKNHLLSQLLGHENSEAETEFTSEEQNTVTILNNRIYSHKVLRINYTTYDMRRKQDSLNPRTHADIMVLSQEPKTREDGTPEHPYWYARIIGIFHAHVLHTGPNSRTSEPQHMEFLWVRWFGLDQEHPSGWRTKRLHRVGFVDGENEAAFGFVNPEQVIRAVHLMPAFHHGRGTSNLKPSIARPLTEKDEDWVYYYVGMFADRDAVMRFRGGGVGHKSTREATDRFLQDRDVLDLRDDEHPEMETHSDSDDNNDDKEGNSSAGGDENQEEWTDEDDEEEGDYGYDDELGPEDGEGVENEVELLGYSNL</sequence>
<dbReference type="InterPro" id="IPR041078">
    <property type="entry name" value="Plavaka"/>
</dbReference>
<evidence type="ECO:0000256" key="1">
    <source>
        <dbReference type="SAM" id="MobiDB-lite"/>
    </source>
</evidence>
<feature type="compositionally biased region" description="Acidic residues" evidence="1">
    <location>
        <begin position="914"/>
        <end position="948"/>
    </location>
</feature>
<dbReference type="OrthoDB" id="2687259at2759"/>
<protein>
    <submittedName>
        <fullName evidence="2">Uncharacterized protein</fullName>
    </submittedName>
</protein>
<feature type="region of interest" description="Disordered" evidence="1">
    <location>
        <begin position="861"/>
        <end position="956"/>
    </location>
</feature>
<feature type="compositionally biased region" description="Basic and acidic residues" evidence="1">
    <location>
        <begin position="866"/>
        <end position="897"/>
    </location>
</feature>
<name>A0A0C9XAW2_9AGAR</name>
<keyword evidence="3" id="KW-1185">Reference proteome</keyword>
<reference evidence="3" key="2">
    <citation type="submission" date="2015-01" db="EMBL/GenBank/DDBJ databases">
        <title>Evolutionary Origins and Diversification of the Mycorrhizal Mutualists.</title>
        <authorList>
            <consortium name="DOE Joint Genome Institute"/>
            <consortium name="Mycorrhizal Genomics Consortium"/>
            <person name="Kohler A."/>
            <person name="Kuo A."/>
            <person name="Nagy L.G."/>
            <person name="Floudas D."/>
            <person name="Copeland A."/>
            <person name="Barry K.W."/>
            <person name="Cichocki N."/>
            <person name="Veneault-Fourrey C."/>
            <person name="LaButti K."/>
            <person name="Lindquist E.A."/>
            <person name="Lipzen A."/>
            <person name="Lundell T."/>
            <person name="Morin E."/>
            <person name="Murat C."/>
            <person name="Riley R."/>
            <person name="Ohm R."/>
            <person name="Sun H."/>
            <person name="Tunlid A."/>
            <person name="Henrissat B."/>
            <person name="Grigoriev I.V."/>
            <person name="Hibbett D.S."/>
            <person name="Martin F."/>
        </authorList>
    </citation>
    <scope>NUCLEOTIDE SEQUENCE [LARGE SCALE GENOMIC DNA]</scope>
    <source>
        <strain evidence="3">LaAM-08-1</strain>
    </source>
</reference>
<proteinExistence type="predicted"/>